<feature type="non-terminal residue" evidence="2">
    <location>
        <position position="1"/>
    </location>
</feature>
<accession>A0A1Y2F0W6</accession>
<keyword evidence="1" id="KW-1133">Transmembrane helix</keyword>
<evidence type="ECO:0000256" key="1">
    <source>
        <dbReference type="SAM" id="Phobius"/>
    </source>
</evidence>
<gene>
    <name evidence="2" type="ORF">BCR37DRAFT_382974</name>
</gene>
<dbReference type="RefSeq" id="XP_040722826.1">
    <property type="nucleotide sequence ID" value="XM_040869980.1"/>
</dbReference>
<evidence type="ECO:0000313" key="3">
    <source>
        <dbReference type="Proteomes" id="UP000193685"/>
    </source>
</evidence>
<dbReference type="Proteomes" id="UP000193685">
    <property type="component" value="Unassembled WGS sequence"/>
</dbReference>
<dbReference type="AlphaFoldDB" id="A0A1Y2F0W6"/>
<reference evidence="2 3" key="1">
    <citation type="submission" date="2016-07" db="EMBL/GenBank/DDBJ databases">
        <title>Pervasive Adenine N6-methylation of Active Genes in Fungi.</title>
        <authorList>
            <consortium name="DOE Joint Genome Institute"/>
            <person name="Mondo S.J."/>
            <person name="Dannebaum R.O."/>
            <person name="Kuo R.C."/>
            <person name="Labutti K."/>
            <person name="Haridas S."/>
            <person name="Kuo A."/>
            <person name="Salamov A."/>
            <person name="Ahrendt S.R."/>
            <person name="Lipzen A."/>
            <person name="Sullivan W."/>
            <person name="Andreopoulos W.B."/>
            <person name="Clum A."/>
            <person name="Lindquist E."/>
            <person name="Daum C."/>
            <person name="Ramamoorthy G.K."/>
            <person name="Gryganskyi A."/>
            <person name="Culley D."/>
            <person name="Magnuson J.K."/>
            <person name="James T.Y."/>
            <person name="O'Malley M.A."/>
            <person name="Stajich J.E."/>
            <person name="Spatafora J.W."/>
            <person name="Visel A."/>
            <person name="Grigoriev I.V."/>
        </authorList>
    </citation>
    <scope>NUCLEOTIDE SEQUENCE [LARGE SCALE GENOMIC DNA]</scope>
    <source>
        <strain evidence="2 3">12-1054</strain>
    </source>
</reference>
<dbReference type="EMBL" id="MCFI01000021">
    <property type="protein sequence ID" value="ORY76986.1"/>
    <property type="molecule type" value="Genomic_DNA"/>
</dbReference>
<name>A0A1Y2F0W6_PROLT</name>
<organism evidence="2 3">
    <name type="scientific">Protomyces lactucae-debilis</name>
    <dbReference type="NCBI Taxonomy" id="2754530"/>
    <lineage>
        <taxon>Eukaryota</taxon>
        <taxon>Fungi</taxon>
        <taxon>Dikarya</taxon>
        <taxon>Ascomycota</taxon>
        <taxon>Taphrinomycotina</taxon>
        <taxon>Taphrinomycetes</taxon>
        <taxon>Taphrinales</taxon>
        <taxon>Protomycetaceae</taxon>
        <taxon>Protomyces</taxon>
    </lineage>
</organism>
<dbReference type="GeneID" id="63786579"/>
<comment type="caution">
    <text evidence="2">The sequence shown here is derived from an EMBL/GenBank/DDBJ whole genome shotgun (WGS) entry which is preliminary data.</text>
</comment>
<protein>
    <submittedName>
        <fullName evidence="2">Uncharacterized protein</fullName>
    </submittedName>
</protein>
<proteinExistence type="predicted"/>
<keyword evidence="1" id="KW-0812">Transmembrane</keyword>
<feature type="transmembrane region" description="Helical" evidence="1">
    <location>
        <begin position="21"/>
        <end position="43"/>
    </location>
</feature>
<evidence type="ECO:0000313" key="2">
    <source>
        <dbReference type="EMBL" id="ORY76986.1"/>
    </source>
</evidence>
<sequence>ASMCSDQSLRSSRHCSDHCTPCAIVLITVLILPGIAMFSINIADAYMEP</sequence>
<keyword evidence="3" id="KW-1185">Reference proteome</keyword>
<keyword evidence="1" id="KW-0472">Membrane</keyword>